<sequence>MTQQLTDALILNQTVEGTKIETTPNTNLPVLAMDLDGTLIFTDTTAELFKLCAKHKPYLLPLAGLKMLTNRPHAKRWLVRQVGDYFDGSKLDTERKAIALMQNHKKQGGQVWLVSGSDQLMVDAMAAELGGYIGGFDRVQGTQGPELASDKSALNLTSDNKAAFLVQNCPDGFYYAGNSKQDFAVWKLALKGYGFNAPAQSYTLMREDGSQVIMEEIVARK</sequence>
<dbReference type="Gene3D" id="3.40.50.1000">
    <property type="entry name" value="HAD superfamily/HAD-like"/>
    <property type="match status" value="1"/>
</dbReference>
<reference evidence="2" key="1">
    <citation type="journal article" date="2019" name="Int. J. Syst. Evol. Microbiol.">
        <title>The Global Catalogue of Microorganisms (GCM) 10K type strain sequencing project: providing services to taxonomists for standard genome sequencing and annotation.</title>
        <authorList>
            <consortium name="The Broad Institute Genomics Platform"/>
            <consortium name="The Broad Institute Genome Sequencing Center for Infectious Disease"/>
            <person name="Wu L."/>
            <person name="Ma J."/>
        </authorList>
    </citation>
    <scope>NUCLEOTIDE SEQUENCE [LARGE SCALE GENOMIC DNA]</scope>
    <source>
        <strain evidence="2">CCUG 51308</strain>
    </source>
</reference>
<proteinExistence type="predicted"/>
<comment type="caution">
    <text evidence="1">The sequence shown here is derived from an EMBL/GenBank/DDBJ whole genome shotgun (WGS) entry which is preliminary data.</text>
</comment>
<gene>
    <name evidence="1" type="ORF">ACFQS8_15240</name>
</gene>
<name>A0ABW2IPS0_9PROT</name>
<organism evidence="1 2">
    <name type="scientific">Hirschia litorea</name>
    <dbReference type="NCBI Taxonomy" id="1199156"/>
    <lineage>
        <taxon>Bacteria</taxon>
        <taxon>Pseudomonadati</taxon>
        <taxon>Pseudomonadota</taxon>
        <taxon>Alphaproteobacteria</taxon>
        <taxon>Hyphomonadales</taxon>
        <taxon>Hyphomonadaceae</taxon>
        <taxon>Hirschia</taxon>
    </lineage>
</organism>
<evidence type="ECO:0000313" key="2">
    <source>
        <dbReference type="Proteomes" id="UP001596492"/>
    </source>
</evidence>
<dbReference type="RefSeq" id="WP_382168962.1">
    <property type="nucleotide sequence ID" value="NZ_JBHTBR010000009.1"/>
</dbReference>
<accession>A0ABW2IPS0</accession>
<evidence type="ECO:0000313" key="1">
    <source>
        <dbReference type="EMBL" id="MFC7292974.1"/>
    </source>
</evidence>
<keyword evidence="2" id="KW-1185">Reference proteome</keyword>
<dbReference type="InterPro" id="IPR023214">
    <property type="entry name" value="HAD_sf"/>
</dbReference>
<dbReference type="SUPFAM" id="SSF56784">
    <property type="entry name" value="HAD-like"/>
    <property type="match status" value="1"/>
</dbReference>
<dbReference type="EMBL" id="JBHTBR010000009">
    <property type="protein sequence ID" value="MFC7292974.1"/>
    <property type="molecule type" value="Genomic_DNA"/>
</dbReference>
<dbReference type="Proteomes" id="UP001596492">
    <property type="component" value="Unassembled WGS sequence"/>
</dbReference>
<protein>
    <submittedName>
        <fullName evidence="1">Haloacid dehalogenase-like hydrolase</fullName>
    </submittedName>
</protein>
<dbReference type="InterPro" id="IPR036412">
    <property type="entry name" value="HAD-like_sf"/>
</dbReference>